<feature type="transmembrane region" description="Helical" evidence="7">
    <location>
        <begin position="12"/>
        <end position="33"/>
    </location>
</feature>
<dbReference type="Pfam" id="PF00528">
    <property type="entry name" value="BPD_transp_1"/>
    <property type="match status" value="1"/>
</dbReference>
<evidence type="ECO:0000256" key="4">
    <source>
        <dbReference type="ARBA" id="ARBA00022692"/>
    </source>
</evidence>
<evidence type="ECO:0000256" key="1">
    <source>
        <dbReference type="ARBA" id="ARBA00004651"/>
    </source>
</evidence>
<dbReference type="InterPro" id="IPR045621">
    <property type="entry name" value="BPD_transp_1_N"/>
</dbReference>
<keyword evidence="2 7" id="KW-0813">Transport</keyword>
<proteinExistence type="inferred from homology"/>
<evidence type="ECO:0000256" key="7">
    <source>
        <dbReference type="RuleBase" id="RU363032"/>
    </source>
</evidence>
<evidence type="ECO:0000256" key="5">
    <source>
        <dbReference type="ARBA" id="ARBA00022989"/>
    </source>
</evidence>
<dbReference type="AlphaFoldDB" id="A0A7Z0AAH2"/>
<feature type="transmembrane region" description="Helical" evidence="7">
    <location>
        <begin position="104"/>
        <end position="125"/>
    </location>
</feature>
<dbReference type="EMBL" id="JACBZP010000001">
    <property type="protein sequence ID" value="NYI67277.1"/>
    <property type="molecule type" value="Genomic_DNA"/>
</dbReference>
<reference evidence="9 10" key="1">
    <citation type="submission" date="2020-07" db="EMBL/GenBank/DDBJ databases">
        <title>Sequencing the genomes of 1000 actinobacteria strains.</title>
        <authorList>
            <person name="Klenk H.-P."/>
        </authorList>
    </citation>
    <scope>NUCLEOTIDE SEQUENCE [LARGE SCALE GENOMIC DNA]</scope>
    <source>
        <strain evidence="9 10">DSM 26341</strain>
    </source>
</reference>
<evidence type="ECO:0000256" key="3">
    <source>
        <dbReference type="ARBA" id="ARBA00022475"/>
    </source>
</evidence>
<dbReference type="InterPro" id="IPR000515">
    <property type="entry name" value="MetI-like"/>
</dbReference>
<dbReference type="GO" id="GO:0071916">
    <property type="term" value="F:dipeptide transmembrane transporter activity"/>
    <property type="evidence" value="ECO:0007669"/>
    <property type="project" value="TreeGrafter"/>
</dbReference>
<gene>
    <name evidence="9" type="ORF">BJY26_001583</name>
</gene>
<dbReference type="InterPro" id="IPR035906">
    <property type="entry name" value="MetI-like_sf"/>
</dbReference>
<dbReference type="PROSITE" id="PS50928">
    <property type="entry name" value="ABC_TM1"/>
    <property type="match status" value="1"/>
</dbReference>
<feature type="domain" description="ABC transmembrane type-1" evidence="8">
    <location>
        <begin position="98"/>
        <end position="299"/>
    </location>
</feature>
<evidence type="ECO:0000259" key="8">
    <source>
        <dbReference type="PROSITE" id="PS50928"/>
    </source>
</evidence>
<feature type="transmembrane region" description="Helical" evidence="7">
    <location>
        <begin position="276"/>
        <end position="299"/>
    </location>
</feature>
<evidence type="ECO:0000313" key="9">
    <source>
        <dbReference type="EMBL" id="NYI67277.1"/>
    </source>
</evidence>
<dbReference type="PANTHER" id="PTHR43163">
    <property type="entry name" value="DIPEPTIDE TRANSPORT SYSTEM PERMEASE PROTEIN DPPB-RELATED"/>
    <property type="match status" value="1"/>
</dbReference>
<dbReference type="SUPFAM" id="SSF161098">
    <property type="entry name" value="MetI-like"/>
    <property type="match status" value="1"/>
</dbReference>
<keyword evidence="10" id="KW-1185">Reference proteome</keyword>
<evidence type="ECO:0000313" key="10">
    <source>
        <dbReference type="Proteomes" id="UP000539111"/>
    </source>
</evidence>
<evidence type="ECO:0000256" key="6">
    <source>
        <dbReference type="ARBA" id="ARBA00023136"/>
    </source>
</evidence>
<keyword evidence="6 7" id="KW-0472">Membrane</keyword>
<feature type="transmembrane region" description="Helical" evidence="7">
    <location>
        <begin position="231"/>
        <end position="256"/>
    </location>
</feature>
<dbReference type="GO" id="GO:0005886">
    <property type="term" value="C:plasma membrane"/>
    <property type="evidence" value="ECO:0007669"/>
    <property type="project" value="UniProtKB-SubCell"/>
</dbReference>
<name>A0A7Z0AAH2_9MICO</name>
<keyword evidence="4 7" id="KW-0812">Transmembrane</keyword>
<dbReference type="PANTHER" id="PTHR43163:SF6">
    <property type="entry name" value="DIPEPTIDE TRANSPORT SYSTEM PERMEASE PROTEIN DPPB-RELATED"/>
    <property type="match status" value="1"/>
</dbReference>
<dbReference type="Gene3D" id="1.10.3720.10">
    <property type="entry name" value="MetI-like"/>
    <property type="match status" value="1"/>
</dbReference>
<comment type="similarity">
    <text evidence="7">Belongs to the binding-protein-dependent transport system permease family.</text>
</comment>
<evidence type="ECO:0000256" key="2">
    <source>
        <dbReference type="ARBA" id="ARBA00022448"/>
    </source>
</evidence>
<dbReference type="CDD" id="cd06261">
    <property type="entry name" value="TM_PBP2"/>
    <property type="match status" value="1"/>
</dbReference>
<protein>
    <submittedName>
        <fullName evidence="9">ABC-type dipeptide/oligopeptide/nickel transport system permease component</fullName>
    </submittedName>
</protein>
<feature type="transmembrane region" description="Helical" evidence="7">
    <location>
        <begin position="172"/>
        <end position="191"/>
    </location>
</feature>
<keyword evidence="3" id="KW-1003">Cell membrane</keyword>
<accession>A0A7Z0AAH2</accession>
<dbReference type="Pfam" id="PF19300">
    <property type="entry name" value="BPD_transp_1_N"/>
    <property type="match status" value="1"/>
</dbReference>
<dbReference type="Proteomes" id="UP000539111">
    <property type="component" value="Unassembled WGS sequence"/>
</dbReference>
<sequence length="310" mass="33464">MSGFWAYLVRRIIASIITLLGVALVLVILIQFLPGDPARVIAGMQASQAEVDQIRHSMGLDQPVIVQYLTFLGHLVQGNMGFSARMGTPVLAEIGNRLPFTLELAILGTLVGVIAGILLGVMSATHKNKLADTIGSMIGVMGISMPVYWLGILLIVLFSVNLKLLPTGGAQTLSSLILPVVTLGVFSMAIVSRMTRSTMLDTLGQDFVRTVRAKGVVEWLVVYKHALRNSFVPILTVIGLQFGTLLGGAVLTETVFSWPGIGQLLVTSIQARDFPMVQGIVFVFAAMFIVVNIITDLLYGVVDPRVRIYD</sequence>
<dbReference type="RefSeq" id="WP_179427135.1">
    <property type="nucleotide sequence ID" value="NZ_JACBZP010000001.1"/>
</dbReference>
<comment type="caution">
    <text evidence="9">The sequence shown here is derived from an EMBL/GenBank/DDBJ whole genome shotgun (WGS) entry which is preliminary data.</text>
</comment>
<feature type="transmembrane region" description="Helical" evidence="7">
    <location>
        <begin position="137"/>
        <end position="160"/>
    </location>
</feature>
<organism evidence="9 10">
    <name type="scientific">Spelaeicoccus albus</name>
    <dbReference type="NCBI Taxonomy" id="1280376"/>
    <lineage>
        <taxon>Bacteria</taxon>
        <taxon>Bacillati</taxon>
        <taxon>Actinomycetota</taxon>
        <taxon>Actinomycetes</taxon>
        <taxon>Micrococcales</taxon>
        <taxon>Brevibacteriaceae</taxon>
        <taxon>Spelaeicoccus</taxon>
    </lineage>
</organism>
<comment type="subcellular location">
    <subcellularLocation>
        <location evidence="1 7">Cell membrane</location>
        <topology evidence="1 7">Multi-pass membrane protein</topology>
    </subcellularLocation>
</comment>
<keyword evidence="5 7" id="KW-1133">Transmembrane helix</keyword>